<dbReference type="HOGENOM" id="CLU_3257475_0_0_6"/>
<keyword evidence="2" id="KW-1185">Reference proteome</keyword>
<reference evidence="1 2" key="1">
    <citation type="submission" date="2007-11" db="EMBL/GenBank/DDBJ databases">
        <authorList>
            <consortium name="The Salmonella enterica serovar Arizonae Genome Sequencing Project"/>
            <person name="McClelland M."/>
            <person name="Sanderson E.K."/>
            <person name="Porwollik S."/>
            <person name="Spieth J."/>
            <person name="Clifton W.S."/>
            <person name="Fulton R."/>
            <person name="Chunyan W."/>
            <person name="Wollam A."/>
            <person name="Shah N."/>
            <person name="Pepin K."/>
            <person name="Bhonagiri V."/>
            <person name="Nash W."/>
            <person name="Johnson M."/>
            <person name="Thiruvilangam P."/>
            <person name="Wilson R."/>
        </authorList>
    </citation>
    <scope>NUCLEOTIDE SEQUENCE [LARGE SCALE GENOMIC DNA]</scope>
    <source>
        <strain evidence="2">ATCC BAA-731 / CDC346-86 / RSK2980</strain>
    </source>
</reference>
<proteinExistence type="predicted"/>
<sequence length="42" mass="4915">MQNICQLFTLHQTQVHSHRSKTTAFDLCNYRQSCTTQGQIMN</sequence>
<name>A9MLT9_SALAR</name>
<dbReference type="KEGG" id="ses:SARI_00886"/>
<dbReference type="AlphaFoldDB" id="A9MLT9"/>
<gene>
    <name evidence="1" type="ordered locus">SARI_00886</name>
</gene>
<dbReference type="Proteomes" id="UP000002084">
    <property type="component" value="Chromosome"/>
</dbReference>
<evidence type="ECO:0000313" key="1">
    <source>
        <dbReference type="EMBL" id="ABX20802.1"/>
    </source>
</evidence>
<organism evidence="1 2">
    <name type="scientific">Salmonella arizonae (strain ATCC BAA-731 / CDC346-86 / RSK2980)</name>
    <dbReference type="NCBI Taxonomy" id="41514"/>
    <lineage>
        <taxon>Bacteria</taxon>
        <taxon>Pseudomonadati</taxon>
        <taxon>Pseudomonadota</taxon>
        <taxon>Gammaproteobacteria</taxon>
        <taxon>Enterobacterales</taxon>
        <taxon>Enterobacteriaceae</taxon>
        <taxon>Salmonella</taxon>
    </lineage>
</organism>
<dbReference type="EMBL" id="CP000880">
    <property type="protein sequence ID" value="ABX20802.1"/>
    <property type="molecule type" value="Genomic_DNA"/>
</dbReference>
<evidence type="ECO:0000313" key="2">
    <source>
        <dbReference type="Proteomes" id="UP000002084"/>
    </source>
</evidence>
<protein>
    <submittedName>
        <fullName evidence="1">Uncharacterized protein</fullName>
    </submittedName>
</protein>
<accession>A9MLT9</accession>